<evidence type="ECO:0000256" key="1">
    <source>
        <dbReference type="ARBA" id="ARBA00004604"/>
    </source>
</evidence>
<dbReference type="AlphaFoldDB" id="A0AAN9G3F6"/>
<proteinExistence type="inferred from homology"/>
<dbReference type="GO" id="GO:0032040">
    <property type="term" value="C:small-subunit processome"/>
    <property type="evidence" value="ECO:0007669"/>
    <property type="project" value="InterPro"/>
</dbReference>
<dbReference type="FunFam" id="3.40.50.1010:FF:000006">
    <property type="entry name" value="rRNA-processing protein UTP23 homolog"/>
    <property type="match status" value="1"/>
</dbReference>
<dbReference type="GO" id="GO:0006364">
    <property type="term" value="P:rRNA processing"/>
    <property type="evidence" value="ECO:0007669"/>
    <property type="project" value="UniProtKB-KW"/>
</dbReference>
<evidence type="ECO:0000313" key="8">
    <source>
        <dbReference type="EMBL" id="KAK7092555.1"/>
    </source>
</evidence>
<protein>
    <recommendedName>
        <fullName evidence="7">rRNA-processing protein UTP23 homolog</fullName>
    </recommendedName>
</protein>
<reference evidence="8 9" key="1">
    <citation type="submission" date="2024-02" db="EMBL/GenBank/DDBJ databases">
        <title>Chromosome-scale genome assembly of the rough periwinkle Littorina saxatilis.</title>
        <authorList>
            <person name="De Jode A."/>
            <person name="Faria R."/>
            <person name="Formenti G."/>
            <person name="Sims Y."/>
            <person name="Smith T.P."/>
            <person name="Tracey A."/>
            <person name="Wood J.M.D."/>
            <person name="Zagrodzka Z.B."/>
            <person name="Johannesson K."/>
            <person name="Butlin R.K."/>
            <person name="Leder E.H."/>
        </authorList>
    </citation>
    <scope>NUCLEOTIDE SEQUENCE [LARGE SCALE GENOMIC DNA]</scope>
    <source>
        <strain evidence="8">Snail1</strain>
        <tissue evidence="8">Muscle</tissue>
    </source>
</reference>
<name>A0AAN9G3F6_9CAEN</name>
<keyword evidence="9" id="KW-1185">Reference proteome</keyword>
<evidence type="ECO:0000256" key="7">
    <source>
        <dbReference type="ARBA" id="ARBA00071400"/>
    </source>
</evidence>
<dbReference type="InterPro" id="IPR029060">
    <property type="entry name" value="PIN-like_dom_sf"/>
</dbReference>
<evidence type="ECO:0000256" key="6">
    <source>
        <dbReference type="ARBA" id="ARBA00038503"/>
    </source>
</evidence>
<accession>A0AAN9G3F6</accession>
<dbReference type="PANTHER" id="PTHR12416">
    <property type="entry name" value="RRNA-PROCESSING PROTEIN UTP23 HOMOLOG"/>
    <property type="match status" value="1"/>
</dbReference>
<comment type="subcellular location">
    <subcellularLocation>
        <location evidence="1">Nucleus</location>
        <location evidence="1">Nucleolus</location>
    </subcellularLocation>
</comment>
<evidence type="ECO:0000256" key="5">
    <source>
        <dbReference type="ARBA" id="ARBA00037300"/>
    </source>
</evidence>
<evidence type="ECO:0000313" key="9">
    <source>
        <dbReference type="Proteomes" id="UP001374579"/>
    </source>
</evidence>
<keyword evidence="2" id="KW-0690">Ribosome biogenesis</keyword>
<sequence length="318" mass="36299">MKHKRQKHAKKVMTFYEKHFGVVPPYNVLVDSTFVKEALSNKVNIWDQLPKYLCADVRLFTTTCALKELEAFGKLLYGPLKVMREYKVAPCPHQRHGVDPVDCLGKTAKRSHPDYANQQTEDDKKKKGEKLQFFIATQHGTLAEKAKRIPGVPVLYLHGNAVQIEKASEESKKAAGIVIQDKLVPQHEQERLEALLEQEGLLPEEDGPTHRKRKLKGPNPLASLKKRKRGNLTGVALARHEKRKEMKKWRQVRKRKTGPLGPLEDLMLGELLVEDDLGWKGVIYKRKSIAELQEELENESRTSSLNVCKNVRTIENGH</sequence>
<evidence type="ECO:0000256" key="2">
    <source>
        <dbReference type="ARBA" id="ARBA00022517"/>
    </source>
</evidence>
<evidence type="ECO:0000256" key="3">
    <source>
        <dbReference type="ARBA" id="ARBA00022552"/>
    </source>
</evidence>
<gene>
    <name evidence="8" type="ORF">V1264_008286</name>
</gene>
<dbReference type="Proteomes" id="UP001374579">
    <property type="component" value="Unassembled WGS sequence"/>
</dbReference>
<dbReference type="Pfam" id="PF04900">
    <property type="entry name" value="Fcf1"/>
    <property type="match status" value="1"/>
</dbReference>
<keyword evidence="3" id="KW-0698">rRNA processing</keyword>
<comment type="function">
    <text evidence="5">Involved in rRNA-processing and ribosome biogenesis.</text>
</comment>
<evidence type="ECO:0000256" key="4">
    <source>
        <dbReference type="ARBA" id="ARBA00023242"/>
    </source>
</evidence>
<dbReference type="SUPFAM" id="SSF88723">
    <property type="entry name" value="PIN domain-like"/>
    <property type="match status" value="1"/>
</dbReference>
<comment type="caution">
    <text evidence="8">The sequence shown here is derived from an EMBL/GenBank/DDBJ whole genome shotgun (WGS) entry which is preliminary data.</text>
</comment>
<comment type="similarity">
    <text evidence="6">Belongs to the UTP23/FCF1 family. UTP23 subfamily.</text>
</comment>
<keyword evidence="4" id="KW-0539">Nucleus</keyword>
<organism evidence="8 9">
    <name type="scientific">Littorina saxatilis</name>
    <dbReference type="NCBI Taxonomy" id="31220"/>
    <lineage>
        <taxon>Eukaryota</taxon>
        <taxon>Metazoa</taxon>
        <taxon>Spiralia</taxon>
        <taxon>Lophotrochozoa</taxon>
        <taxon>Mollusca</taxon>
        <taxon>Gastropoda</taxon>
        <taxon>Caenogastropoda</taxon>
        <taxon>Littorinimorpha</taxon>
        <taxon>Littorinoidea</taxon>
        <taxon>Littorinidae</taxon>
        <taxon>Littorina</taxon>
    </lineage>
</organism>
<dbReference type="Gene3D" id="3.40.50.1010">
    <property type="entry name" value="5'-nuclease"/>
    <property type="match status" value="1"/>
</dbReference>
<dbReference type="EMBL" id="JBAMIC010000021">
    <property type="protein sequence ID" value="KAK7092555.1"/>
    <property type="molecule type" value="Genomic_DNA"/>
</dbReference>
<dbReference type="InterPro" id="IPR006984">
    <property type="entry name" value="Fcf1/UTP23"/>
</dbReference>